<evidence type="ECO:0000256" key="2">
    <source>
        <dbReference type="SAM" id="Phobius"/>
    </source>
</evidence>
<gene>
    <name evidence="4" type="ORF">HMPREF9708_00673</name>
</gene>
<keyword evidence="2" id="KW-1133">Transmembrane helix</keyword>
<dbReference type="eggNOG" id="COG4990">
    <property type="taxonomic scope" value="Bacteria"/>
</dbReference>
<accession>H3NII4</accession>
<proteinExistence type="predicted"/>
<keyword evidence="2" id="KW-0812">Transmembrane</keyword>
<feature type="domain" description="Peptidase C39-like" evidence="3">
    <location>
        <begin position="151"/>
        <end position="285"/>
    </location>
</feature>
<evidence type="ECO:0000313" key="4">
    <source>
        <dbReference type="EMBL" id="EHR37494.1"/>
    </source>
</evidence>
<keyword evidence="5" id="KW-1185">Reference proteome</keyword>
<dbReference type="Pfam" id="PF13529">
    <property type="entry name" value="Peptidase_C39_2"/>
    <property type="match status" value="1"/>
</dbReference>
<dbReference type="OrthoDB" id="3186156at2"/>
<dbReference type="Proteomes" id="UP000006190">
    <property type="component" value="Unassembled WGS sequence"/>
</dbReference>
<dbReference type="AlphaFoldDB" id="H3NII4"/>
<feature type="transmembrane region" description="Helical" evidence="2">
    <location>
        <begin position="12"/>
        <end position="31"/>
    </location>
</feature>
<dbReference type="Gene3D" id="3.90.70.10">
    <property type="entry name" value="Cysteine proteinases"/>
    <property type="match status" value="1"/>
</dbReference>
<protein>
    <recommendedName>
        <fullName evidence="3">Peptidase C39-like domain-containing protein</fullName>
    </recommendedName>
</protein>
<keyword evidence="2" id="KW-0472">Membrane</keyword>
<dbReference type="InterPro" id="IPR039564">
    <property type="entry name" value="Peptidase_C39-like"/>
</dbReference>
<evidence type="ECO:0000259" key="3">
    <source>
        <dbReference type="Pfam" id="PF13529"/>
    </source>
</evidence>
<dbReference type="RefSeq" id="WP_006308700.1">
    <property type="nucleotide sequence ID" value="NZ_JH601133.1"/>
</dbReference>
<dbReference type="HOGENOM" id="CLU_055782_1_0_9"/>
<feature type="compositionally biased region" description="Basic and acidic residues" evidence="1">
    <location>
        <begin position="52"/>
        <end position="63"/>
    </location>
</feature>
<dbReference type="PATRIC" id="fig|883113.3.peg.674"/>
<dbReference type="STRING" id="883113.HMPREF9708_00673"/>
<feature type="region of interest" description="Disordered" evidence="1">
    <location>
        <begin position="46"/>
        <end position="65"/>
    </location>
</feature>
<organism evidence="4 5">
    <name type="scientific">Facklamia languida CCUG 37842</name>
    <dbReference type="NCBI Taxonomy" id="883113"/>
    <lineage>
        <taxon>Bacteria</taxon>
        <taxon>Bacillati</taxon>
        <taxon>Bacillota</taxon>
        <taxon>Bacilli</taxon>
        <taxon>Lactobacillales</taxon>
        <taxon>Aerococcaceae</taxon>
        <taxon>Facklamia</taxon>
    </lineage>
</organism>
<name>H3NII4_9LACT</name>
<reference evidence="4 5" key="1">
    <citation type="submission" date="2012-01" db="EMBL/GenBank/DDBJ databases">
        <title>The Genome Sequence of Facklamia languida CCUG 37842.</title>
        <authorList>
            <consortium name="The Broad Institute Genome Sequencing Platform"/>
            <person name="Earl A."/>
            <person name="Ward D."/>
            <person name="Feldgarden M."/>
            <person name="Gevers D."/>
            <person name="Huys G."/>
            <person name="Young S.K."/>
            <person name="Zeng Q."/>
            <person name="Gargeya S."/>
            <person name="Fitzgerald M."/>
            <person name="Haas B."/>
            <person name="Abouelleil A."/>
            <person name="Alvarado L."/>
            <person name="Arachchi H.M."/>
            <person name="Berlin A."/>
            <person name="Chapman S.B."/>
            <person name="Gearin G."/>
            <person name="Goldberg J."/>
            <person name="Griggs A."/>
            <person name="Gujja S."/>
            <person name="Hansen M."/>
            <person name="Heiman D."/>
            <person name="Howarth C."/>
            <person name="Larimer J."/>
            <person name="Lui A."/>
            <person name="MacDonald P.J.P."/>
            <person name="McCowen C."/>
            <person name="Montmayeur A."/>
            <person name="Murphy C."/>
            <person name="Neiman D."/>
            <person name="Pearson M."/>
            <person name="Priest M."/>
            <person name="Roberts A."/>
            <person name="Saif S."/>
            <person name="Shea T."/>
            <person name="Sisk P."/>
            <person name="Stolte C."/>
            <person name="Sykes S."/>
            <person name="Wortman J."/>
            <person name="Nusbaum C."/>
            <person name="Birren B."/>
        </authorList>
    </citation>
    <scope>NUCLEOTIDE SEQUENCE [LARGE SCALE GENOMIC DNA]</scope>
    <source>
        <strain evidence="4 5">CCUG 37842</strain>
    </source>
</reference>
<comment type="caution">
    <text evidence="4">The sequence shown here is derived from an EMBL/GenBank/DDBJ whole genome shotgun (WGS) entry which is preliminary data.</text>
</comment>
<evidence type="ECO:0000256" key="1">
    <source>
        <dbReference type="SAM" id="MobiDB-lite"/>
    </source>
</evidence>
<sequence>MRDKQPFSQRLPLIFSLLMVVGSVLMIHYLGHLTEKDNTILSQYRPNQSVSEPREPLPEKPIPEETTTTQEEIVNFNQLLASLKDQNPSKEQLLAKVQTILKADYQGDLATAQDDILSAIDQQGLDATQLGEYFIPDHPAQVTGSADSQMDVPLYLQKSSQYGPLAYGSNGSQTLAENGCAIVSLAMIDSYIKGSKIEPTDVLEWAGQTYYNHNQGTSWQIFYDYALDHDLLYENFGNRFDQAMQAVQEGRVVIASVQPGFFTEVGHILVIRGYENGKVYVNDPNDDPQKMHSIQPIDEAIFYREGLNYWAYQ</sequence>
<dbReference type="EMBL" id="AGEG01000006">
    <property type="protein sequence ID" value="EHR37494.1"/>
    <property type="molecule type" value="Genomic_DNA"/>
</dbReference>
<evidence type="ECO:0000313" key="5">
    <source>
        <dbReference type="Proteomes" id="UP000006190"/>
    </source>
</evidence>